<feature type="domain" description="G-protein coupled receptors family 1 profile" evidence="6">
    <location>
        <begin position="20"/>
        <end position="280"/>
    </location>
</feature>
<dbReference type="PROSITE" id="PS50262">
    <property type="entry name" value="G_PROTEIN_RECEP_F1_2"/>
    <property type="match status" value="1"/>
</dbReference>
<accession>A0A815H348</accession>
<gene>
    <name evidence="7" type="ORF">JYZ213_LOCUS34791</name>
</gene>
<evidence type="ECO:0000256" key="2">
    <source>
        <dbReference type="ARBA" id="ARBA00022692"/>
    </source>
</evidence>
<dbReference type="AlphaFoldDB" id="A0A815H348"/>
<dbReference type="Gene3D" id="1.20.1070.10">
    <property type="entry name" value="Rhodopsin 7-helix transmembrane proteins"/>
    <property type="match status" value="1"/>
</dbReference>
<evidence type="ECO:0000313" key="8">
    <source>
        <dbReference type="Proteomes" id="UP000663845"/>
    </source>
</evidence>
<keyword evidence="4 5" id="KW-0472">Membrane</keyword>
<evidence type="ECO:0000313" key="7">
    <source>
        <dbReference type="EMBL" id="CAF1346468.1"/>
    </source>
</evidence>
<feature type="transmembrane region" description="Helical" evidence="5">
    <location>
        <begin position="260"/>
        <end position="280"/>
    </location>
</feature>
<feature type="transmembrane region" description="Helical" evidence="5">
    <location>
        <begin position="81"/>
        <end position="101"/>
    </location>
</feature>
<keyword evidence="2 5" id="KW-0812">Transmembrane</keyword>
<protein>
    <recommendedName>
        <fullName evidence="6">G-protein coupled receptors family 1 profile domain-containing protein</fullName>
    </recommendedName>
</protein>
<dbReference type="Pfam" id="PF00001">
    <property type="entry name" value="7tm_1"/>
    <property type="match status" value="1"/>
</dbReference>
<feature type="transmembrane region" description="Helical" evidence="5">
    <location>
        <begin position="41"/>
        <end position="61"/>
    </location>
</feature>
<evidence type="ECO:0000259" key="6">
    <source>
        <dbReference type="PROSITE" id="PS50262"/>
    </source>
</evidence>
<comment type="subcellular location">
    <subcellularLocation>
        <location evidence="1">Membrane</location>
    </subcellularLocation>
</comment>
<evidence type="ECO:0000256" key="4">
    <source>
        <dbReference type="ARBA" id="ARBA00023136"/>
    </source>
</evidence>
<keyword evidence="3 5" id="KW-1133">Transmembrane helix</keyword>
<feature type="transmembrane region" description="Helical" evidence="5">
    <location>
        <begin position="6"/>
        <end position="29"/>
    </location>
</feature>
<dbReference type="Proteomes" id="UP000663845">
    <property type="component" value="Unassembled WGS sequence"/>
</dbReference>
<evidence type="ECO:0000256" key="1">
    <source>
        <dbReference type="ARBA" id="ARBA00004370"/>
    </source>
</evidence>
<evidence type="ECO:0000256" key="5">
    <source>
        <dbReference type="SAM" id="Phobius"/>
    </source>
</evidence>
<dbReference type="InterPro" id="IPR000276">
    <property type="entry name" value="GPCR_Rhodpsn"/>
</dbReference>
<reference evidence="7" key="1">
    <citation type="submission" date="2021-02" db="EMBL/GenBank/DDBJ databases">
        <authorList>
            <person name="Nowell W R."/>
        </authorList>
    </citation>
    <scope>NUCLEOTIDE SEQUENCE</scope>
</reference>
<proteinExistence type="predicted"/>
<feature type="transmembrane region" description="Helical" evidence="5">
    <location>
        <begin position="217"/>
        <end position="240"/>
    </location>
</feature>
<dbReference type="InterPro" id="IPR017452">
    <property type="entry name" value="GPCR_Rhodpsn_7TM"/>
</dbReference>
<dbReference type="SUPFAM" id="SSF81321">
    <property type="entry name" value="Family A G protein-coupled receptor-like"/>
    <property type="match status" value="1"/>
</dbReference>
<dbReference type="GO" id="GO:0016020">
    <property type="term" value="C:membrane"/>
    <property type="evidence" value="ECO:0007669"/>
    <property type="project" value="UniProtKB-SubCell"/>
</dbReference>
<evidence type="ECO:0000256" key="3">
    <source>
        <dbReference type="ARBA" id="ARBA00022989"/>
    </source>
</evidence>
<dbReference type="PROSITE" id="PS00237">
    <property type="entry name" value="G_PROTEIN_RECEP_F1_1"/>
    <property type="match status" value="1"/>
</dbReference>
<comment type="caution">
    <text evidence="7">The sequence shown here is derived from an EMBL/GenBank/DDBJ whole genome shotgun (WGS) entry which is preliminary data.</text>
</comment>
<sequence>MVYYIEFSLAFIFEMQAIAISMFIFIYFAQNPRIRLKRQHHSWLVLLSMNFLQLILDLPVAMSFYYRERVWPESNAFCLAWVWWSFSTDAIALYLMVWIAIERHLLVFHSQELLRGQWRKLLFHYIPIIICLIWPPIVYLGLVVFPAQCTNAWDFGTLLCGPPCYTYTGTYGIYDFISNVSVPLLLNVLINILLIIRVIKGKMSRQPGIDWRRHRKMILQFWAISTLHIALWSPLVTVSLIQMTVDPLFMIDQYTTLEYILYYMPLILPATCLFGMPEIVNKIKDLLLKRRTNVVTVGDLARTRQTRQTQQNVTVR</sequence>
<organism evidence="7 8">
    <name type="scientific">Adineta steineri</name>
    <dbReference type="NCBI Taxonomy" id="433720"/>
    <lineage>
        <taxon>Eukaryota</taxon>
        <taxon>Metazoa</taxon>
        <taxon>Spiralia</taxon>
        <taxon>Gnathifera</taxon>
        <taxon>Rotifera</taxon>
        <taxon>Eurotatoria</taxon>
        <taxon>Bdelloidea</taxon>
        <taxon>Adinetida</taxon>
        <taxon>Adinetidae</taxon>
        <taxon>Adineta</taxon>
    </lineage>
</organism>
<feature type="transmembrane region" description="Helical" evidence="5">
    <location>
        <begin position="176"/>
        <end position="196"/>
    </location>
</feature>
<dbReference type="EMBL" id="CAJNOG010000733">
    <property type="protein sequence ID" value="CAF1346468.1"/>
    <property type="molecule type" value="Genomic_DNA"/>
</dbReference>
<feature type="transmembrane region" description="Helical" evidence="5">
    <location>
        <begin position="122"/>
        <end position="145"/>
    </location>
</feature>
<name>A0A815H348_9BILA</name>
<dbReference type="GO" id="GO:0004930">
    <property type="term" value="F:G protein-coupled receptor activity"/>
    <property type="evidence" value="ECO:0007669"/>
    <property type="project" value="InterPro"/>
</dbReference>